<comment type="similarity">
    <text evidence="2">Belongs to the glycosyl hydrolase 81 family.</text>
</comment>
<dbReference type="GO" id="GO:0071555">
    <property type="term" value="P:cell wall organization"/>
    <property type="evidence" value="ECO:0007669"/>
    <property type="project" value="UniProtKB-KW"/>
</dbReference>
<dbReference type="FunFam" id="2.70.98.30:FF:000006">
    <property type="entry name" value="Endo-1,3-beta-glucanase Engl1"/>
    <property type="match status" value="1"/>
</dbReference>
<dbReference type="FunFam" id="1.10.287.1170:FF:000001">
    <property type="entry name" value="Endo-1,3-beta-glucanase Engl1"/>
    <property type="match status" value="1"/>
</dbReference>
<dbReference type="EC" id="3.2.1.39" evidence="3"/>
<dbReference type="STRING" id="52586.A0A0B1PGM0"/>
<dbReference type="Pfam" id="PF17652">
    <property type="entry name" value="Glyco_hydro81C"/>
    <property type="match status" value="1"/>
</dbReference>
<evidence type="ECO:0000256" key="4">
    <source>
        <dbReference type="ARBA" id="ARBA00022801"/>
    </source>
</evidence>
<name>A0A0B1PGM0_UNCNE</name>
<dbReference type="Gene3D" id="1.10.287.1170">
    <property type="entry name" value="glycoside hydrolase family 81 endo-[beta] glucanase"/>
    <property type="match status" value="1"/>
</dbReference>
<dbReference type="EMBL" id="JNVN01000296">
    <property type="protein sequence ID" value="KHJ35689.1"/>
    <property type="molecule type" value="Genomic_DNA"/>
</dbReference>
<feature type="region of interest" description="Disordered" evidence="9">
    <location>
        <begin position="166"/>
        <end position="189"/>
    </location>
</feature>
<proteinExistence type="inferred from homology"/>
<dbReference type="Gene3D" id="2.70.98.30">
    <property type="entry name" value="Golgi alpha-mannosidase II, domain 4"/>
    <property type="match status" value="1"/>
</dbReference>
<dbReference type="Proteomes" id="UP000030854">
    <property type="component" value="Unassembled WGS sequence"/>
</dbReference>
<dbReference type="PROSITE" id="PS52008">
    <property type="entry name" value="GH81"/>
    <property type="match status" value="1"/>
</dbReference>
<reference evidence="13 14" key="1">
    <citation type="journal article" date="2014" name="BMC Genomics">
        <title>Adaptive genomic structural variation in the grape powdery mildew pathogen, Erysiphe necator.</title>
        <authorList>
            <person name="Jones L."/>
            <person name="Riaz S."/>
            <person name="Morales-Cruz A."/>
            <person name="Amrine K.C."/>
            <person name="McGuire B."/>
            <person name="Gubler W.D."/>
            <person name="Walker M.A."/>
            <person name="Cantu D."/>
        </authorList>
    </citation>
    <scope>NUCLEOTIDE SEQUENCE [LARGE SCALE GENOMIC DNA]</scope>
    <source>
        <strain evidence="14">c</strain>
    </source>
</reference>
<dbReference type="InterPro" id="IPR040720">
    <property type="entry name" value="GH81_C"/>
</dbReference>
<comment type="caution">
    <text evidence="13">The sequence shown here is derived from an EMBL/GenBank/DDBJ whole genome shotgun (WGS) entry which is preliminary data.</text>
</comment>
<dbReference type="PANTHER" id="PTHR31983:SF0">
    <property type="entry name" value="GLUCAN ENDO-1,3-BETA-D-GLUCOSIDASE 2"/>
    <property type="match status" value="1"/>
</dbReference>
<keyword evidence="4 13" id="KW-0378">Hydrolase</keyword>
<feature type="domain" description="Glycosyl hydrolase family 81 C-terminal" evidence="12">
    <location>
        <begin position="507"/>
        <end position="856"/>
    </location>
</feature>
<feature type="chain" id="PRO_5002059629" description="glucan endo-1,3-beta-D-glucosidase" evidence="10">
    <location>
        <begin position="23"/>
        <end position="866"/>
    </location>
</feature>
<sequence length="866" mass="94814">MKLFQSLILILAVCIQAKPLEGLNCEKPCLLTSPKAQVSSSPTLFSRVLSIDNKDEDNSFIGLTVPSENSTPITSAVLPEVSLRIKKVTPEIVRILPPVATMPALAKEQSTYKLDMNGHTTKSPLIQTSIPVPPANLEPLLGIMQTMKLLKRTSVSQNIFQPVATSAPPSVFSSRPDHPVPRTGIKPQKDPLQTNKFYASFFLGNQTARTWTHPYSVAWAKGEKNVSSWGMSIMHLDANAKVFDQSTNPPRYFLNPLGILSIIVSSSELSSTTYLSIDSLTSTSANVNLHPNSNAPPQITFPLVQGMGFVTAIFHNATPILQSTVLFRNITKSTTAPKSGVSKFKITLEDSNIWFLYAYSSSGAKLEFQSVSNQLLQATTKFDGILQIAKNPPSNVSAEKIYDTTCGAYATSVNLTGSVNGDSGSYTFSFIKGGMPNTTLAMFALPHHVSSFSPDTSNKVTDVQLETTTKGKATAVIADSWTMIEKLPTSLEFKPWNPQAPNEKKALSANAVNSISKVANVEISQDMANQTNLDSVYYSGKALAKFASIAYTLKELLGDEGMAQAGLKNLKSSFSIFTSNKNKYPLVYETAWKGIVSTATYTNGDKGLDFGNTCYNDHHFHYGYFILAAALIGSIDPSWAQANKDYINTLVRDIANPSSADTYFPVSRCFDWYHGHSWAHGLFETYDGKDQESSSEDSMSAYALKMWGKVIGDANLEARGNLQLAINARSLQNYYLFEKTNKVEPANFIGNKVAGILFENKIDHITYFGAEKEYIQGIHMIPILPSSALTRTRTFVQEEWETYFSNGRADAVKGGWKGILYANLALIDPKTAWNYFNSANFDMSTIDGGASRTWYMAFAAGLGGCD</sequence>
<feature type="signal peptide" evidence="10">
    <location>
        <begin position="1"/>
        <end position="22"/>
    </location>
</feature>
<dbReference type="InterPro" id="IPR005200">
    <property type="entry name" value="Endo-beta-glucanase"/>
</dbReference>
<accession>A0A0B1PGM0</accession>
<feature type="domain" description="Glycosyl hydrolase family 81 N-terminal" evidence="11">
    <location>
        <begin position="178"/>
        <end position="498"/>
    </location>
</feature>
<evidence type="ECO:0000256" key="8">
    <source>
        <dbReference type="ARBA" id="ARBA00023326"/>
    </source>
</evidence>
<evidence type="ECO:0000259" key="11">
    <source>
        <dbReference type="Pfam" id="PF03639"/>
    </source>
</evidence>
<dbReference type="HOGENOM" id="CLU_005482_2_0_1"/>
<evidence type="ECO:0000256" key="6">
    <source>
        <dbReference type="ARBA" id="ARBA00023295"/>
    </source>
</evidence>
<evidence type="ECO:0000259" key="12">
    <source>
        <dbReference type="Pfam" id="PF17652"/>
    </source>
</evidence>
<dbReference type="GO" id="GO:0042973">
    <property type="term" value="F:glucan endo-1,3-beta-D-glucosidase activity"/>
    <property type="evidence" value="ECO:0007669"/>
    <property type="project" value="UniProtKB-EC"/>
</dbReference>
<keyword evidence="5" id="KW-0119">Carbohydrate metabolism</keyword>
<evidence type="ECO:0000256" key="7">
    <source>
        <dbReference type="ARBA" id="ARBA00023316"/>
    </source>
</evidence>
<evidence type="ECO:0000256" key="5">
    <source>
        <dbReference type="ARBA" id="ARBA00023277"/>
    </source>
</evidence>
<organism evidence="13 14">
    <name type="scientific">Uncinula necator</name>
    <name type="common">Grape powdery mildew</name>
    <dbReference type="NCBI Taxonomy" id="52586"/>
    <lineage>
        <taxon>Eukaryota</taxon>
        <taxon>Fungi</taxon>
        <taxon>Dikarya</taxon>
        <taxon>Ascomycota</taxon>
        <taxon>Pezizomycotina</taxon>
        <taxon>Leotiomycetes</taxon>
        <taxon>Erysiphales</taxon>
        <taxon>Erysiphaceae</taxon>
        <taxon>Erysiphe</taxon>
    </lineage>
</organism>
<dbReference type="Pfam" id="PF03639">
    <property type="entry name" value="Glyco_hydro_81"/>
    <property type="match status" value="1"/>
</dbReference>
<evidence type="ECO:0000313" key="14">
    <source>
        <dbReference type="Proteomes" id="UP000030854"/>
    </source>
</evidence>
<keyword evidence="8" id="KW-0624">Polysaccharide degradation</keyword>
<keyword evidence="10" id="KW-0732">Signal</keyword>
<gene>
    <name evidence="13" type="ORF">EV44_g0003</name>
</gene>
<dbReference type="OMA" id="DTMFAYA"/>
<keyword evidence="14" id="KW-1185">Reference proteome</keyword>
<evidence type="ECO:0000256" key="9">
    <source>
        <dbReference type="SAM" id="MobiDB-lite"/>
    </source>
</evidence>
<dbReference type="Gene3D" id="1.20.5.420">
    <property type="entry name" value="Immunoglobulin FC, subunit C"/>
    <property type="match status" value="1"/>
</dbReference>
<dbReference type="GO" id="GO:0052861">
    <property type="term" value="F:endo-1,3(4)-beta-glucanase activity"/>
    <property type="evidence" value="ECO:0007669"/>
    <property type="project" value="InterPro"/>
</dbReference>
<dbReference type="GO" id="GO:0009986">
    <property type="term" value="C:cell surface"/>
    <property type="evidence" value="ECO:0007669"/>
    <property type="project" value="TreeGrafter"/>
</dbReference>
<keyword evidence="6" id="KW-0326">Glycosidase</keyword>
<evidence type="ECO:0000313" key="13">
    <source>
        <dbReference type="EMBL" id="KHJ35689.1"/>
    </source>
</evidence>
<dbReference type="GO" id="GO:0000272">
    <property type="term" value="P:polysaccharide catabolic process"/>
    <property type="evidence" value="ECO:0007669"/>
    <property type="project" value="UniProtKB-KW"/>
</dbReference>
<evidence type="ECO:0000256" key="3">
    <source>
        <dbReference type="ARBA" id="ARBA00012780"/>
    </source>
</evidence>
<keyword evidence="7" id="KW-0961">Cell wall biogenesis/degradation</keyword>
<dbReference type="PANTHER" id="PTHR31983">
    <property type="entry name" value="ENDO-1,3(4)-BETA-GLUCANASE 1"/>
    <property type="match status" value="1"/>
</dbReference>
<dbReference type="InterPro" id="IPR040451">
    <property type="entry name" value="GH81_N"/>
</dbReference>
<evidence type="ECO:0000256" key="2">
    <source>
        <dbReference type="ARBA" id="ARBA00010730"/>
    </source>
</evidence>
<dbReference type="AlphaFoldDB" id="A0A0B1PGM0"/>
<comment type="catalytic activity">
    <reaction evidence="1">
        <text>Hydrolysis of (1-&gt;3)-beta-D-glucosidic linkages in (1-&gt;3)-beta-D-glucans.</text>
        <dbReference type="EC" id="3.2.1.39"/>
    </reaction>
</comment>
<evidence type="ECO:0000256" key="1">
    <source>
        <dbReference type="ARBA" id="ARBA00000382"/>
    </source>
</evidence>
<evidence type="ECO:0000256" key="10">
    <source>
        <dbReference type="SAM" id="SignalP"/>
    </source>
</evidence>
<protein>
    <recommendedName>
        <fullName evidence="3">glucan endo-1,3-beta-D-glucosidase</fullName>
        <ecNumber evidence="3">3.2.1.39</ecNumber>
    </recommendedName>
</protein>